<dbReference type="EMBL" id="CP000829">
    <property type="protein sequence ID" value="ACI60694.1"/>
    <property type="molecule type" value="Genomic_DNA"/>
</dbReference>
<organism evidence="1 2">
    <name type="scientific">Streptococcus pyogenes serotype M49 (strain NZ131)</name>
    <dbReference type="NCBI Taxonomy" id="471876"/>
    <lineage>
        <taxon>Bacteria</taxon>
        <taxon>Bacillati</taxon>
        <taxon>Bacillota</taxon>
        <taxon>Bacilli</taxon>
        <taxon>Lactobacillales</taxon>
        <taxon>Streptococcaceae</taxon>
        <taxon>Streptococcus</taxon>
    </lineage>
</organism>
<sequence length="200" mass="23227">MKKTVDIEKQFNALMLKNQEAIEEAKKEQEVWAKKIEDANQAATEAQNAVDLVAYDKAKSDLFVATNSKELYEKRLDKLVNEPLVSYDDYFKFKKELQDIEDSNQLSINQEAFQYIKKLQALAKKSRASIETTNNLLHQLQYGLGKNKDQYKRTKTGAVISFNDLEYKYNTPNVFSFYHHTMEGSALVNAMKQEENENEY</sequence>
<reference evidence="1 2" key="1">
    <citation type="journal article" date="2008" name="J. Bacteriol.">
        <title>Genome sequence of a nephritogenic and highly transformable M49 strain of Streptococcus pyogenes.</title>
        <authorList>
            <person name="McShan W.M."/>
            <person name="Ferretti J.J."/>
            <person name="Karasawa T."/>
            <person name="Suvorov A.N."/>
            <person name="Lin S."/>
            <person name="Qin B."/>
            <person name="Jia H."/>
            <person name="Kenton S."/>
            <person name="Najar F."/>
            <person name="Wu H."/>
            <person name="Scott J."/>
            <person name="Roe B.A."/>
            <person name="Savic D.J."/>
        </authorList>
    </citation>
    <scope>NUCLEOTIDE SEQUENCE [LARGE SCALE GENOMIC DNA]</scope>
    <source>
        <strain evidence="1 2">NZ131</strain>
    </source>
</reference>
<dbReference type="KEGG" id="soz:Spy49_0358c"/>
<dbReference type="AlphaFoldDB" id="A0A0H3BX15"/>
<gene>
    <name evidence="1" type="ordered locus">Spy49_0358c</name>
</gene>
<evidence type="ECO:0000313" key="2">
    <source>
        <dbReference type="Proteomes" id="UP000001039"/>
    </source>
</evidence>
<protein>
    <submittedName>
        <fullName evidence="1">Prophage ps3 protein 07</fullName>
    </submittedName>
</protein>
<name>A0A0H3BX15_STRPZ</name>
<dbReference type="HOGENOM" id="CLU_1365574_0_0_9"/>
<evidence type="ECO:0000313" key="1">
    <source>
        <dbReference type="EMBL" id="ACI60694.1"/>
    </source>
</evidence>
<proteinExistence type="predicted"/>
<dbReference type="Proteomes" id="UP000001039">
    <property type="component" value="Chromosome"/>
</dbReference>
<accession>A0A0H3BX15</accession>